<name>A0A291QTT9_9BACT</name>
<evidence type="ECO:0000313" key="2">
    <source>
        <dbReference type="EMBL" id="ATL47388.1"/>
    </source>
</evidence>
<keyword evidence="1" id="KW-0472">Membrane</keyword>
<dbReference type="Proteomes" id="UP000220133">
    <property type="component" value="Chromosome"/>
</dbReference>
<feature type="transmembrane region" description="Helical" evidence="1">
    <location>
        <begin position="72"/>
        <end position="89"/>
    </location>
</feature>
<gene>
    <name evidence="2" type="ORF">COR50_09520</name>
</gene>
<keyword evidence="3" id="KW-1185">Reference proteome</keyword>
<organism evidence="2 3">
    <name type="scientific">Chitinophaga caeni</name>
    <dbReference type="NCBI Taxonomy" id="2029983"/>
    <lineage>
        <taxon>Bacteria</taxon>
        <taxon>Pseudomonadati</taxon>
        <taxon>Bacteroidota</taxon>
        <taxon>Chitinophagia</taxon>
        <taxon>Chitinophagales</taxon>
        <taxon>Chitinophagaceae</taxon>
        <taxon>Chitinophaga</taxon>
    </lineage>
</organism>
<sequence length="92" mass="10388">MKLGVIIKVILLALPIFVLIYVFLFRDHFSPGNSIGGGSYDLMKMYTSLGASVYLFLYHILLLITKGKEHKYLFIAAFLTLVITVILTIKSF</sequence>
<evidence type="ECO:0000313" key="3">
    <source>
        <dbReference type="Proteomes" id="UP000220133"/>
    </source>
</evidence>
<protein>
    <submittedName>
        <fullName evidence="2">Uncharacterized protein</fullName>
    </submittedName>
</protein>
<dbReference type="RefSeq" id="WP_098193769.1">
    <property type="nucleotide sequence ID" value="NZ_CP023777.1"/>
</dbReference>
<accession>A0A291QTT9</accession>
<dbReference type="OrthoDB" id="9762833at2"/>
<keyword evidence="1" id="KW-1133">Transmembrane helix</keyword>
<keyword evidence="1" id="KW-0812">Transmembrane</keyword>
<dbReference type="KEGG" id="cbae:COR50_09520"/>
<feature type="transmembrane region" description="Helical" evidence="1">
    <location>
        <begin position="5"/>
        <end position="25"/>
    </location>
</feature>
<dbReference type="AlphaFoldDB" id="A0A291QTT9"/>
<proteinExistence type="predicted"/>
<dbReference type="EMBL" id="CP023777">
    <property type="protein sequence ID" value="ATL47388.1"/>
    <property type="molecule type" value="Genomic_DNA"/>
</dbReference>
<evidence type="ECO:0000256" key="1">
    <source>
        <dbReference type="SAM" id="Phobius"/>
    </source>
</evidence>
<reference evidence="2 3" key="1">
    <citation type="submission" date="2017-10" db="EMBL/GenBank/DDBJ databases">
        <title>Paenichitinophaga pekingensis gen. nov., sp. nov., isolated from activated sludge.</title>
        <authorList>
            <person name="Jin D."/>
            <person name="Kong X."/>
            <person name="Deng Y."/>
            <person name="Bai Z."/>
        </authorList>
    </citation>
    <scope>NUCLEOTIDE SEQUENCE [LARGE SCALE GENOMIC DNA]</scope>
    <source>
        <strain evidence="2 3">13</strain>
    </source>
</reference>
<feature type="transmembrane region" description="Helical" evidence="1">
    <location>
        <begin position="45"/>
        <end position="65"/>
    </location>
</feature>